<evidence type="ECO:0000313" key="4">
    <source>
        <dbReference type="Proteomes" id="UP000337189"/>
    </source>
</evidence>
<dbReference type="PANTHER" id="PTHR13847:SF289">
    <property type="entry name" value="GLYCINE OXIDASE"/>
    <property type="match status" value="1"/>
</dbReference>
<proteinExistence type="predicted"/>
<gene>
    <name evidence="3" type="ORF">PCO31110_02761</name>
</gene>
<dbReference type="Gene3D" id="3.30.9.10">
    <property type="entry name" value="D-Amino Acid Oxidase, subunit A, domain 2"/>
    <property type="match status" value="1"/>
</dbReference>
<dbReference type="RefSeq" id="WP_174979554.1">
    <property type="nucleotide sequence ID" value="NZ_CABPSJ010000003.1"/>
</dbReference>
<accession>A0A5E4VKS4</accession>
<dbReference type="GO" id="GO:0005737">
    <property type="term" value="C:cytoplasm"/>
    <property type="evidence" value="ECO:0007669"/>
    <property type="project" value="TreeGrafter"/>
</dbReference>
<dbReference type="EMBL" id="CABPSJ010000003">
    <property type="protein sequence ID" value="VVE12967.1"/>
    <property type="molecule type" value="Genomic_DNA"/>
</dbReference>
<feature type="domain" description="FAD dependent oxidoreductase" evidence="2">
    <location>
        <begin position="16"/>
        <end position="353"/>
    </location>
</feature>
<dbReference type="GO" id="GO:0016491">
    <property type="term" value="F:oxidoreductase activity"/>
    <property type="evidence" value="ECO:0007669"/>
    <property type="project" value="UniProtKB-KW"/>
</dbReference>
<dbReference type="Proteomes" id="UP000337189">
    <property type="component" value="Unassembled WGS sequence"/>
</dbReference>
<keyword evidence="1" id="KW-0560">Oxidoreductase</keyword>
<organism evidence="3 4">
    <name type="scientific">Pandoraea communis</name>
    <dbReference type="NCBI Taxonomy" id="2508297"/>
    <lineage>
        <taxon>Bacteria</taxon>
        <taxon>Pseudomonadati</taxon>
        <taxon>Pseudomonadota</taxon>
        <taxon>Betaproteobacteria</taxon>
        <taxon>Burkholderiales</taxon>
        <taxon>Burkholderiaceae</taxon>
        <taxon>Pandoraea</taxon>
    </lineage>
</organism>
<dbReference type="InterPro" id="IPR036188">
    <property type="entry name" value="FAD/NAD-bd_sf"/>
</dbReference>
<protein>
    <submittedName>
        <fullName evidence="3">FAD-dependent oxidoreductase</fullName>
    </submittedName>
</protein>
<sequence length="375" mass="39994">MSVTTPYRRADGPKTVTVVGAGIIGISIALHLAQRGVHVTVLDQRDSISPCTDGAFAMLIATHPDGPPEFNTLYGHAIDAWHRFDDEFDGALDVRWEGALMWAEEGDAARHLGEQYERLSQWGSAVERIDARNFASYCDGVETGPVTAGYCSTRHGVVDPAHVWKIMRARCIALGVAFVTRTVSEINVLAKGCGLPHAYVEGLPAPEVLVLAAGEGTAALAASQGAEVAYTIASGSLAHSKPIPRRALPALVGPRISVKQNADGRIVAGLDYAPNAACDDTSEAYGTALLAEARRLLPGLPELELQRVTHGRVPIPRDTQPIAGFLDNIANCYVAVMMSGITMAPLMGQLIADEIVFGRRHALLAPYAPSRFKSE</sequence>
<dbReference type="Gene3D" id="3.50.50.60">
    <property type="entry name" value="FAD/NAD(P)-binding domain"/>
    <property type="match status" value="1"/>
</dbReference>
<evidence type="ECO:0000313" key="3">
    <source>
        <dbReference type="EMBL" id="VVE12967.1"/>
    </source>
</evidence>
<evidence type="ECO:0000259" key="2">
    <source>
        <dbReference type="Pfam" id="PF01266"/>
    </source>
</evidence>
<dbReference type="PANTHER" id="PTHR13847">
    <property type="entry name" value="SARCOSINE DEHYDROGENASE-RELATED"/>
    <property type="match status" value="1"/>
</dbReference>
<reference evidence="3 4" key="1">
    <citation type="submission" date="2019-08" db="EMBL/GenBank/DDBJ databases">
        <authorList>
            <person name="Peeters C."/>
        </authorList>
    </citation>
    <scope>NUCLEOTIDE SEQUENCE [LARGE SCALE GENOMIC DNA]</scope>
    <source>
        <strain evidence="3 4">LMG 31110</strain>
    </source>
</reference>
<dbReference type="Pfam" id="PF01266">
    <property type="entry name" value="DAO"/>
    <property type="match status" value="1"/>
</dbReference>
<dbReference type="InterPro" id="IPR006076">
    <property type="entry name" value="FAD-dep_OxRdtase"/>
</dbReference>
<dbReference type="AlphaFoldDB" id="A0A5E4VKS4"/>
<evidence type="ECO:0000256" key="1">
    <source>
        <dbReference type="ARBA" id="ARBA00023002"/>
    </source>
</evidence>
<name>A0A5E4VKS4_9BURK</name>
<dbReference type="SUPFAM" id="SSF51905">
    <property type="entry name" value="FAD/NAD(P)-binding domain"/>
    <property type="match status" value="1"/>
</dbReference>